<name>T1K4X0_TETUR</name>
<dbReference type="EnsemblMetazoa" id="tetur05g04200.1">
    <property type="protein sequence ID" value="tetur05g04200.1"/>
    <property type="gene ID" value="tetur05g04200"/>
</dbReference>
<reference evidence="1" key="2">
    <citation type="submission" date="2015-06" db="UniProtKB">
        <authorList>
            <consortium name="EnsemblMetazoa"/>
        </authorList>
    </citation>
    <scope>IDENTIFICATION</scope>
</reference>
<dbReference type="AlphaFoldDB" id="T1K4X0"/>
<dbReference type="Proteomes" id="UP000015104">
    <property type="component" value="Unassembled WGS sequence"/>
</dbReference>
<accession>T1K4X0</accession>
<evidence type="ECO:0000313" key="2">
    <source>
        <dbReference type="Proteomes" id="UP000015104"/>
    </source>
</evidence>
<reference evidence="2" key="1">
    <citation type="submission" date="2011-08" db="EMBL/GenBank/DDBJ databases">
        <authorList>
            <person name="Rombauts S."/>
        </authorList>
    </citation>
    <scope>NUCLEOTIDE SEQUENCE</scope>
    <source>
        <strain evidence="2">London</strain>
    </source>
</reference>
<proteinExistence type="predicted"/>
<protein>
    <submittedName>
        <fullName evidence="1">Uncharacterized protein</fullName>
    </submittedName>
</protein>
<dbReference type="EMBL" id="CAEY01001581">
    <property type="status" value="NOT_ANNOTATED_CDS"/>
    <property type="molecule type" value="Genomic_DNA"/>
</dbReference>
<organism evidence="1 2">
    <name type="scientific">Tetranychus urticae</name>
    <name type="common">Two-spotted spider mite</name>
    <dbReference type="NCBI Taxonomy" id="32264"/>
    <lineage>
        <taxon>Eukaryota</taxon>
        <taxon>Metazoa</taxon>
        <taxon>Ecdysozoa</taxon>
        <taxon>Arthropoda</taxon>
        <taxon>Chelicerata</taxon>
        <taxon>Arachnida</taxon>
        <taxon>Acari</taxon>
        <taxon>Acariformes</taxon>
        <taxon>Trombidiformes</taxon>
        <taxon>Prostigmata</taxon>
        <taxon>Eleutherengona</taxon>
        <taxon>Raphignathae</taxon>
        <taxon>Tetranychoidea</taxon>
        <taxon>Tetranychidae</taxon>
        <taxon>Tetranychus</taxon>
    </lineage>
</organism>
<dbReference type="HOGENOM" id="CLU_3191931_0_0_1"/>
<keyword evidence="2" id="KW-1185">Reference proteome</keyword>
<sequence>MNYPIYQDTTMDTDNVKRHQNWVLNDLPNQKTEYYESDNERHTRCL</sequence>
<evidence type="ECO:0000313" key="1">
    <source>
        <dbReference type="EnsemblMetazoa" id="tetur05g04200.1"/>
    </source>
</evidence>